<dbReference type="PANTHER" id="PTHR37530">
    <property type="entry name" value="OUTER MEMBRANE PROTEIN SLP"/>
    <property type="match status" value="1"/>
</dbReference>
<dbReference type="EMBL" id="JRQD01000001">
    <property type="protein sequence ID" value="KGM07956.1"/>
    <property type="molecule type" value="Genomic_DNA"/>
</dbReference>
<keyword evidence="2" id="KW-0449">Lipoprotein</keyword>
<dbReference type="GO" id="GO:0019867">
    <property type="term" value="C:outer membrane"/>
    <property type="evidence" value="ECO:0007669"/>
    <property type="project" value="InterPro"/>
</dbReference>
<proteinExistence type="predicted"/>
<dbReference type="AlphaFoldDB" id="A0A0A0BJ06"/>
<dbReference type="Proteomes" id="UP000029999">
    <property type="component" value="Unassembled WGS sequence"/>
</dbReference>
<organism evidence="2 3">
    <name type="scientific">Methylophaga thiooxydans</name>
    <dbReference type="NCBI Taxonomy" id="392484"/>
    <lineage>
        <taxon>Bacteria</taxon>
        <taxon>Pseudomonadati</taxon>
        <taxon>Pseudomonadota</taxon>
        <taxon>Gammaproteobacteria</taxon>
        <taxon>Thiotrichales</taxon>
        <taxon>Piscirickettsiaceae</taxon>
        <taxon>Methylophaga</taxon>
    </lineage>
</organism>
<evidence type="ECO:0000256" key="1">
    <source>
        <dbReference type="SAM" id="SignalP"/>
    </source>
</evidence>
<dbReference type="NCBIfam" id="TIGR00752">
    <property type="entry name" value="slp"/>
    <property type="match status" value="1"/>
</dbReference>
<accession>A0A0A0BJ06</accession>
<dbReference type="PIRSF" id="PIRSF004982">
    <property type="entry name" value="SlP"/>
    <property type="match status" value="1"/>
</dbReference>
<dbReference type="PROSITE" id="PS51257">
    <property type="entry name" value="PROKAR_LIPOPROTEIN"/>
    <property type="match status" value="1"/>
</dbReference>
<sequence length="182" mass="20686">MKILVSTVMLLILTACSNVPVAIKNAPSPDLQLAQLSGKVNAHQGEKVRWGGQIVKVENTDNGSTLHIAQFPLNSFGRPNIEADSDGRFLAQTNEFIDPYIYKEDTRVTVTGLISKQDTITVDKKTMTVPVVQISDIYRWTVSSYEGDPDWRGYPYYYDHFGYGVSYPRSRSHWHYGRGFYW</sequence>
<feature type="signal peptide" evidence="1">
    <location>
        <begin position="1"/>
        <end position="17"/>
    </location>
</feature>
<feature type="chain" id="PRO_5001959652" evidence="1">
    <location>
        <begin position="18"/>
        <end position="182"/>
    </location>
</feature>
<evidence type="ECO:0000313" key="2">
    <source>
        <dbReference type="EMBL" id="KGM07956.1"/>
    </source>
</evidence>
<gene>
    <name evidence="2" type="ORF">LP43_0374</name>
</gene>
<dbReference type="RefSeq" id="WP_036311373.1">
    <property type="nucleotide sequence ID" value="NZ_JRQD01000001.1"/>
</dbReference>
<dbReference type="PANTHER" id="PTHR37530:SF1">
    <property type="entry name" value="OUTER MEMBRANE PROTEIN SLP"/>
    <property type="match status" value="1"/>
</dbReference>
<protein>
    <submittedName>
        <fullName evidence="2">Starvation lipoprotein Slp-like</fullName>
    </submittedName>
</protein>
<comment type="caution">
    <text evidence="2">The sequence shown here is derived from an EMBL/GenBank/DDBJ whole genome shotgun (WGS) entry which is preliminary data.</text>
</comment>
<dbReference type="Pfam" id="PF03843">
    <property type="entry name" value="Slp"/>
    <property type="match status" value="1"/>
</dbReference>
<reference evidence="2 3" key="1">
    <citation type="submission" date="2014-09" db="EMBL/GenBank/DDBJ databases">
        <authorList>
            <person name="Grob C."/>
            <person name="Taubert M."/>
            <person name="Howat A.M."/>
            <person name="Burns O.J."/>
            <person name="Dixon J.L."/>
            <person name="Chen Y."/>
            <person name="Murrell J.C."/>
        </authorList>
    </citation>
    <scope>NUCLEOTIDE SEQUENCE [LARGE SCALE GENOMIC DNA]</scope>
    <source>
        <strain evidence="2">L4</strain>
    </source>
</reference>
<dbReference type="InterPro" id="IPR004658">
    <property type="entry name" value="OMP_Slp"/>
</dbReference>
<keyword evidence="1" id="KW-0732">Signal</keyword>
<name>A0A0A0BJ06_9GAMM</name>
<dbReference type="STRING" id="392484.LP43_0374"/>
<evidence type="ECO:0000313" key="3">
    <source>
        <dbReference type="Proteomes" id="UP000029999"/>
    </source>
</evidence>